<dbReference type="RefSeq" id="WP_276238516.1">
    <property type="nucleotide sequence ID" value="NZ_CP119989.1"/>
</dbReference>
<proteinExistence type="predicted"/>
<sequence>MPEDRSLDEFAAAADADATETGTDGEETADAETDGEDGDSAVDPATVAPAEATYDHSPDGAACAACGETVTRRWRDDPGYVCEDCKEW</sequence>
<name>A0ABD5WYJ1_9EURY</name>
<gene>
    <name evidence="3" type="ORF">ACFQKD_06770</name>
</gene>
<evidence type="ECO:0000313" key="3">
    <source>
        <dbReference type="EMBL" id="MFC7097003.1"/>
    </source>
</evidence>
<accession>A0ABD5WYJ1</accession>
<keyword evidence="4" id="KW-1185">Reference proteome</keyword>
<reference evidence="3 4" key="1">
    <citation type="journal article" date="2019" name="Int. J. Syst. Evol. Microbiol.">
        <title>The Global Catalogue of Microorganisms (GCM) 10K type strain sequencing project: providing services to taxonomists for standard genome sequencing and annotation.</title>
        <authorList>
            <consortium name="The Broad Institute Genomics Platform"/>
            <consortium name="The Broad Institute Genome Sequencing Center for Infectious Disease"/>
            <person name="Wu L."/>
            <person name="Ma J."/>
        </authorList>
    </citation>
    <scope>NUCLEOTIDE SEQUENCE [LARGE SCALE GENOMIC DNA]</scope>
    <source>
        <strain evidence="3 4">DT55</strain>
    </source>
</reference>
<protein>
    <recommendedName>
        <fullName evidence="2">DUF7573 domain-containing protein</fullName>
    </recommendedName>
</protein>
<dbReference type="Pfam" id="PF24458">
    <property type="entry name" value="DUF7573"/>
    <property type="match status" value="1"/>
</dbReference>
<feature type="domain" description="DUF7573" evidence="2">
    <location>
        <begin position="50"/>
        <end position="88"/>
    </location>
</feature>
<dbReference type="EMBL" id="JBHTAG010000002">
    <property type="protein sequence ID" value="MFC7097003.1"/>
    <property type="molecule type" value="Genomic_DNA"/>
</dbReference>
<organism evidence="3 4">
    <name type="scientific">Halobaculum marinum</name>
    <dbReference type="NCBI Taxonomy" id="3031996"/>
    <lineage>
        <taxon>Archaea</taxon>
        <taxon>Methanobacteriati</taxon>
        <taxon>Methanobacteriota</taxon>
        <taxon>Stenosarchaea group</taxon>
        <taxon>Halobacteria</taxon>
        <taxon>Halobacteriales</taxon>
        <taxon>Haloferacaceae</taxon>
        <taxon>Halobaculum</taxon>
    </lineage>
</organism>
<evidence type="ECO:0000313" key="4">
    <source>
        <dbReference type="Proteomes" id="UP001596388"/>
    </source>
</evidence>
<dbReference type="Proteomes" id="UP001596388">
    <property type="component" value="Unassembled WGS sequence"/>
</dbReference>
<dbReference type="GeneID" id="79269099"/>
<dbReference type="InterPro" id="IPR055995">
    <property type="entry name" value="DUF7573"/>
</dbReference>
<comment type="caution">
    <text evidence="3">The sequence shown here is derived from an EMBL/GenBank/DDBJ whole genome shotgun (WGS) entry which is preliminary data.</text>
</comment>
<feature type="compositionally biased region" description="Acidic residues" evidence="1">
    <location>
        <begin position="23"/>
        <end position="40"/>
    </location>
</feature>
<evidence type="ECO:0000256" key="1">
    <source>
        <dbReference type="SAM" id="MobiDB-lite"/>
    </source>
</evidence>
<feature type="compositionally biased region" description="Low complexity" evidence="1">
    <location>
        <begin position="11"/>
        <end position="22"/>
    </location>
</feature>
<evidence type="ECO:0000259" key="2">
    <source>
        <dbReference type="Pfam" id="PF24458"/>
    </source>
</evidence>
<dbReference type="AlphaFoldDB" id="A0ABD5WYJ1"/>
<feature type="region of interest" description="Disordered" evidence="1">
    <location>
        <begin position="1"/>
        <end position="45"/>
    </location>
</feature>